<dbReference type="SMART" id="SM00222">
    <property type="entry name" value="Sec7"/>
    <property type="match status" value="1"/>
</dbReference>
<feature type="compositionally biased region" description="Low complexity" evidence="1">
    <location>
        <begin position="2457"/>
        <end position="2471"/>
    </location>
</feature>
<dbReference type="PANTHER" id="PTHR48226">
    <property type="entry name" value="OS06G0326200 PROTEIN"/>
    <property type="match status" value="1"/>
</dbReference>
<name>W5JNW9_ANODA</name>
<dbReference type="GO" id="GO:0030048">
    <property type="term" value="P:actin filament-based movement"/>
    <property type="evidence" value="ECO:0007669"/>
    <property type="project" value="TreeGrafter"/>
</dbReference>
<feature type="compositionally biased region" description="Gly residues" evidence="1">
    <location>
        <begin position="1198"/>
        <end position="1217"/>
    </location>
</feature>
<dbReference type="InterPro" id="IPR000904">
    <property type="entry name" value="Sec7_dom"/>
</dbReference>
<dbReference type="EMBL" id="ADMH02000949">
    <property type="protein sequence ID" value="ETN64590.1"/>
    <property type="molecule type" value="Genomic_DNA"/>
</dbReference>
<reference evidence="5" key="4">
    <citation type="submission" date="2015-06" db="UniProtKB">
        <authorList>
            <consortium name="EnsemblMetazoa"/>
        </authorList>
    </citation>
    <scope>IDENTIFICATION</scope>
</reference>
<keyword evidence="6" id="KW-1185">Reference proteome</keyword>
<feature type="compositionally biased region" description="Low complexity" evidence="1">
    <location>
        <begin position="2361"/>
        <end position="2375"/>
    </location>
</feature>
<accession>W5JNW9</accession>
<keyword evidence="2" id="KW-0732">Signal</keyword>
<dbReference type="EnsemblMetazoa" id="ADAC003661-RA">
    <property type="protein sequence ID" value="ADAC003661-PA"/>
    <property type="gene ID" value="ADAC003661"/>
</dbReference>
<evidence type="ECO:0000313" key="5">
    <source>
        <dbReference type="EnsemblMetazoa" id="ADAC003661-PA"/>
    </source>
</evidence>
<dbReference type="OMA" id="RCCSYIL"/>
<dbReference type="GO" id="GO:0005085">
    <property type="term" value="F:guanyl-nucleotide exchange factor activity"/>
    <property type="evidence" value="ECO:0007669"/>
    <property type="project" value="InterPro"/>
</dbReference>
<sequence length="2481" mass="267063">MMVMVVVVVVLVLIGADRIQAIQGIQREQQHQLETLVETDGPDGGHRHHNSNGDDRGSPGVHCRGKKTGNALSKVFGYGLGIPKLEWFLAASSKATAAPGLPAYSSTECVHLPTCSGALPRCIEVLQALDNTAPPMTIRHWHIEHRRAHTQLHTTKESLSSSSSSRVVGVIGAKMEELLASIVKEATGSKLQNLKQAAQIAHEKLSRQHGLHRDPSYELRSVCFTALQMALETKRPKFITYGLNGLHRIIRDERFFAGLEPEDDSLWLPAQLLRATSSLSTVANTEDTVVNVLRLILAMACSPTCTLNGRLLIEVLSRCGECWENGSRAVRAASLAAGSQCLRTFCAFLKDEAEEIVRLDPTGIISLGMAAAVYNEVIPVMQWLCSRLVEPSAAATAAAATAAAAAAAATANGNHRSAAAAAVAAITCHDATLGGGTGGNGGCSNSSLYLMECILTLVVSLPADVHANPHFTAFLWQKFCPTLAATMGSPGRVNKDKKFTYRDAIHLIESENRGFFTRPGLDGPQARCIYLTSIQLLRIAGAQGSLRPMLEALFHRMLLLPIPANRTEPLRYAREIFKSPERLIDLAIILYPDKSQSSSDDMALFRLVIDAMEECAAAWHNGSTSVYGALCSAVECIVALLESLQVLVSSGGLAETLVSERIAELVNRRYPRLSDADYSGPLTYQSMSRLPPPYRDAVAELRQNGYESSSDSDGDGGNCGGNGGGPGDHTIDPEVGSIGSGDTEGPEDEVTHSSGDEMSSRASQQPIWLWSHIEESSSATGAATAPTATTTGGGRPDGTDCDRQHAREFAIVLTNVLVPALLKLKSSIEVDEAMQEFASKVCQQQQHCLNRLVDGAASDHHPPAPPYGLTALNADGIYLATFSALLLALQLMKSGHYEASSSATVTGTVPGALHPGGRTGPGPGGIVIPLSEQQFVTSVQHSGILVYQSAGWLRELYQCILATNPLGAIGPGLVLEQPDGGHCALLDMLYDAGGFGPTQMLSDWMRLQSVVRMPNDERTAQQQAAKKIARRLLTCCWDSMVTVLTAGLGEAGQGAAGPGQHHRATGPTPGRLVKLSSVKRTLRVTGHRGDHQRGIGGRGGAGGETLYALSLDGLHAAATLSNALALQHLAGNIINLIACNVCQSAGPKIPASHALSMDVVLSGGLELGSHSADCWLPVFSVCRHVTQLEHDLFSSQNGAGGGGGGGSSNGGGGGGAGTQCKDASEASSGGPRIGGGNGNADKLHLSPYSVDEDETCIDVYSFLQAPSTNANVNVLSILKAYAGNDAVHLSPADTAKMLCALSHQADVLFAEAAERLALPALQQFLKSLCRASREQLYKSAASVKKRGRKSWWLGRPWKVKNDSLPLALLLHRVGDVTLKVFRGPRPLLHVLKVWAITGPHLMDAACHKDRSISKRAIEYIHDIITALLVEQTELPHFHFNEALLKPFENLLSADTCDADVQDQIVACLYEVVEAHRTEIRSGWRPLFGTLRTARNRPVHLANIIDIFRVFLETDNMLVFANAGLDCILCLLSYLEISGTGGGPGTGSSALGQTVPQTGGPMVVSPDGDELGGLTMRSGDFLYDALKFLERCATILDFMYHMPQCPNLHSTYKIKGISYTHLIDATIPSSMEHLAFFGQEYLHASDEQCRISYRALHIDRESEIRRLDELDRPSGVLKVWFLLLDGLTNSLIVCPIAHQSPILQSIFKIFKQLPVSPGVEFGFYCVNHLLIPMIQDWLRYVNKAQKSWALIEKNFKHCCCMTTDLVVDFLTRAVTGCSASATTGSDHRVVIGSESQGHRTNDGKGQQQRQERRHHQQQQQQQHQHPSPASTLALKQLLLVLIECSAQSQETIARVGVSCMKHILFSAGHLFGEEQWVIIASAIHRASTVSMAPLKQLIFAFNRNSNSFYGDCANVKVAARRDSTTEELQRIHSLAQQVFLMDCQREGTTGGVVGATRASNQPGGGSNTVGTPGTTGTVTGSGGIAPTTSGIGSNGLQEDRSYSFLLHPLQCQPDGVASYTSSSSTITSSSSSSSTNTTKAVPPSSSSSSLPPVNGCNGPVDCYIIRIPYRNLIVGMLASQMLLQLIANVLLSGLSNVPSELNTCFYTSSGRAEAVSSSSSSSSSSSTMAAAAASAAPRGTGASTASKSPFQLGQHSKEILLRALRQFLASAIEFDSRPGLKFLLQKVSGIEYAANLYKQMNSSWIIQYMVLVDTYLSNVRLYQLDVADVRQALDRARYDAAYPVLRSGVGVGAGGKCDDTCLQYLLALRDLWELIAEHFINHLEHEPQPGHLGHRYRQTGSGDMAAGTPLTTTSDQPGHDGDHHVWPSAQQATAIEEECSPVTPKADTAGRQQEQTKELESLHQQQQQQQHYKQLQDSTPQPLTPLAERQKSVIPPEIEQQRAHSIQRDVSYKTSALRQLIVASIELIKLLPDEQSDYLQLLLTPTIREAFRYVEENQQQQQQPQQPQQQHQTGASLDVVAH</sequence>
<dbReference type="GO" id="GO:0005884">
    <property type="term" value="C:actin filament"/>
    <property type="evidence" value="ECO:0007669"/>
    <property type="project" value="TreeGrafter"/>
</dbReference>
<feature type="compositionally biased region" description="Gly residues" evidence="1">
    <location>
        <begin position="715"/>
        <end position="727"/>
    </location>
</feature>
<dbReference type="InterPro" id="IPR015403">
    <property type="entry name" value="Mon2/Sec7/BIG1-like_HDS"/>
</dbReference>
<gene>
    <name evidence="4" type="ORF">AND_003661</name>
</gene>
<feature type="domain" description="SEC7" evidence="3">
    <location>
        <begin position="665"/>
        <end position="965"/>
    </location>
</feature>
<dbReference type="VEuPathDB" id="VectorBase:ADAC003661"/>
<evidence type="ECO:0000259" key="3">
    <source>
        <dbReference type="SMART" id="SM00222"/>
    </source>
</evidence>
<dbReference type="STRING" id="43151.W5JNW9"/>
<feature type="compositionally biased region" description="Low complexity" evidence="1">
    <location>
        <begin position="1967"/>
        <end position="1977"/>
    </location>
</feature>
<feature type="compositionally biased region" description="Low complexity" evidence="1">
    <location>
        <begin position="779"/>
        <end position="790"/>
    </location>
</feature>
<protein>
    <submittedName>
        <fullName evidence="4">BIG3</fullName>
    </submittedName>
</protein>
<dbReference type="Proteomes" id="UP000000673">
    <property type="component" value="Unassembled WGS sequence"/>
</dbReference>
<feature type="region of interest" description="Disordered" evidence="1">
    <location>
        <begin position="703"/>
        <end position="763"/>
    </location>
</feature>
<feature type="region of interest" description="Disordered" evidence="1">
    <location>
        <begin position="2021"/>
        <end position="2051"/>
    </location>
</feature>
<dbReference type="eggNOG" id="KOG1846">
    <property type="taxonomic scope" value="Eukaryota"/>
</dbReference>
<feature type="region of interest" description="Disordered" evidence="1">
    <location>
        <begin position="1954"/>
        <end position="1991"/>
    </location>
</feature>
<feature type="signal peptide" evidence="2">
    <location>
        <begin position="1"/>
        <end position="21"/>
    </location>
</feature>
<dbReference type="InterPro" id="IPR016024">
    <property type="entry name" value="ARM-type_fold"/>
</dbReference>
<dbReference type="SUPFAM" id="SSF48371">
    <property type="entry name" value="ARM repeat"/>
    <property type="match status" value="1"/>
</dbReference>
<feature type="region of interest" description="Disordered" evidence="1">
    <location>
        <begin position="1196"/>
        <end position="1238"/>
    </location>
</feature>
<feature type="region of interest" description="Disordered" evidence="1">
    <location>
        <begin position="1787"/>
        <end position="1826"/>
    </location>
</feature>
<feature type="region of interest" description="Disordered" evidence="1">
    <location>
        <begin position="2285"/>
        <end position="2324"/>
    </location>
</feature>
<dbReference type="Pfam" id="PF09324">
    <property type="entry name" value="Sec7-like_HDS"/>
    <property type="match status" value="1"/>
</dbReference>
<proteinExistence type="predicted"/>
<feature type="region of interest" description="Disordered" evidence="1">
    <location>
        <begin position="38"/>
        <end position="61"/>
    </location>
</feature>
<dbReference type="GO" id="GO:0032012">
    <property type="term" value="P:regulation of ARF protein signal transduction"/>
    <property type="evidence" value="ECO:0007669"/>
    <property type="project" value="InterPro"/>
</dbReference>
<feature type="region of interest" description="Disordered" evidence="1">
    <location>
        <begin position="2339"/>
        <end position="2382"/>
    </location>
</feature>
<evidence type="ECO:0000256" key="1">
    <source>
        <dbReference type="SAM" id="MobiDB-lite"/>
    </source>
</evidence>
<dbReference type="InterPro" id="IPR053099">
    <property type="entry name" value="WAS/WASL-interacting_domain"/>
</dbReference>
<organism evidence="4">
    <name type="scientific">Anopheles darlingi</name>
    <name type="common">Mosquito</name>
    <dbReference type="NCBI Taxonomy" id="43151"/>
    <lineage>
        <taxon>Eukaryota</taxon>
        <taxon>Metazoa</taxon>
        <taxon>Ecdysozoa</taxon>
        <taxon>Arthropoda</taxon>
        <taxon>Hexapoda</taxon>
        <taxon>Insecta</taxon>
        <taxon>Pterygota</taxon>
        <taxon>Neoptera</taxon>
        <taxon>Endopterygota</taxon>
        <taxon>Diptera</taxon>
        <taxon>Nematocera</taxon>
        <taxon>Culicoidea</taxon>
        <taxon>Culicidae</taxon>
        <taxon>Anophelinae</taxon>
        <taxon>Anopheles</taxon>
    </lineage>
</organism>
<reference evidence="4 6" key="1">
    <citation type="journal article" date="2010" name="BMC Genomics">
        <title>Combination of measures distinguishes pre-miRNAs from other stem-loops in the genome of the newly sequenced Anopheles darlingi.</title>
        <authorList>
            <person name="Mendes N.D."/>
            <person name="Freitas A.T."/>
            <person name="Vasconcelos A.T."/>
            <person name="Sagot M.F."/>
        </authorList>
    </citation>
    <scope>NUCLEOTIDE SEQUENCE</scope>
</reference>
<feature type="region of interest" description="Disordered" evidence="1">
    <location>
        <begin position="776"/>
        <end position="799"/>
    </location>
</feature>
<evidence type="ECO:0000256" key="2">
    <source>
        <dbReference type="SAM" id="SignalP"/>
    </source>
</evidence>
<reference evidence="4" key="2">
    <citation type="submission" date="2010-05" db="EMBL/GenBank/DDBJ databases">
        <authorList>
            <person name="Almeida L.G."/>
            <person name="Nicolas M.F."/>
            <person name="Souza R.C."/>
            <person name="Vasconcelos A.T.R."/>
        </authorList>
    </citation>
    <scope>NUCLEOTIDE SEQUENCE</scope>
</reference>
<evidence type="ECO:0000313" key="6">
    <source>
        <dbReference type="Proteomes" id="UP000000673"/>
    </source>
</evidence>
<evidence type="ECO:0000313" key="4">
    <source>
        <dbReference type="EMBL" id="ETN64590.1"/>
    </source>
</evidence>
<feature type="chain" id="PRO_5010155734" evidence="2">
    <location>
        <begin position="22"/>
        <end position="2481"/>
    </location>
</feature>
<feature type="compositionally biased region" description="Basic and acidic residues" evidence="1">
    <location>
        <begin position="749"/>
        <end position="759"/>
    </location>
</feature>
<dbReference type="PANTHER" id="PTHR48226:SF1">
    <property type="entry name" value="WAS_WASL-INTERACTING PROTEIN FAMILY MEMBER 1"/>
    <property type="match status" value="1"/>
</dbReference>
<reference evidence="4" key="3">
    <citation type="journal article" date="2013" name="Nucleic Acids Res.">
        <title>The genome of Anopheles darlingi, the main neotropical malaria vector.</title>
        <authorList>
            <person name="Marinotti O."/>
            <person name="Cerqueira G.C."/>
            <person name="de Almeida L.G."/>
            <person name="Ferro M.I."/>
            <person name="Loreto E.L."/>
            <person name="Zaha A."/>
            <person name="Teixeira S.M."/>
            <person name="Wespiser A.R."/>
            <person name="Almeida E Silva A."/>
            <person name="Schlindwein A.D."/>
            <person name="Pacheco A.C."/>
            <person name="Silva A.L."/>
            <person name="Graveley B.R."/>
            <person name="Walenz B.P."/>
            <person name="Lima Bde A."/>
            <person name="Ribeiro C.A."/>
            <person name="Nunes-Silva C.G."/>
            <person name="de Carvalho C.R."/>
            <person name="Soares C.M."/>
            <person name="de Menezes C.B."/>
            <person name="Matiolli C."/>
            <person name="Caffrey D."/>
            <person name="Araujo D.A."/>
            <person name="de Oliveira D.M."/>
            <person name="Golenbock D."/>
            <person name="Grisard E.C."/>
            <person name="Fantinatti-Garboggini F."/>
            <person name="de Carvalho F.M."/>
            <person name="Barcellos F.G."/>
            <person name="Prosdocimi F."/>
            <person name="May G."/>
            <person name="Azevedo Junior G.M."/>
            <person name="Guimaraes G.M."/>
            <person name="Goldman G.H."/>
            <person name="Padilha I.Q."/>
            <person name="Batista Jda S."/>
            <person name="Ferro J.A."/>
            <person name="Ribeiro J.M."/>
            <person name="Fietto J.L."/>
            <person name="Dabbas K.M."/>
            <person name="Cerdeira L."/>
            <person name="Agnez-Lima L.F."/>
            <person name="Brocchi M."/>
            <person name="de Carvalho M.O."/>
            <person name="Teixeira Mde M."/>
            <person name="Diniz Maia Mde M."/>
            <person name="Goldman M.H."/>
            <person name="Cruz Schneider M.P."/>
            <person name="Felipe M.S."/>
            <person name="Hungria M."/>
            <person name="Nicolas M.F."/>
            <person name="Pereira M."/>
            <person name="Montes M.A."/>
            <person name="Cantao M.E."/>
            <person name="Vincentz M."/>
            <person name="Rafael M.S."/>
            <person name="Silverman N."/>
            <person name="Stoco P.H."/>
            <person name="Souza R.C."/>
            <person name="Vicentini R."/>
            <person name="Gazzinelli R.T."/>
            <person name="Neves Rde O."/>
            <person name="Silva R."/>
            <person name="Astolfi-Filho S."/>
            <person name="Maciel T.E."/>
            <person name="Urmenyi T.P."/>
            <person name="Tadei W.P."/>
            <person name="Camargo E.P."/>
            <person name="de Vasconcelos A.T."/>
        </authorList>
    </citation>
    <scope>NUCLEOTIDE SEQUENCE</scope>
</reference>
<dbReference type="VEuPathDB" id="VectorBase:ADAR2_004055"/>
<dbReference type="HOGENOM" id="CLU_000867_0_0_1"/>
<dbReference type="FunCoup" id="W5JNW9">
    <property type="interactions" value="174"/>
</dbReference>
<feature type="region of interest" description="Disordered" evidence="1">
    <location>
        <begin position="2454"/>
        <end position="2481"/>
    </location>
</feature>